<feature type="transmembrane region" description="Helical" evidence="1">
    <location>
        <begin position="268"/>
        <end position="286"/>
    </location>
</feature>
<dbReference type="PANTHER" id="PTHR40400">
    <property type="entry name" value="SLR1512 PROTEIN"/>
    <property type="match status" value="1"/>
</dbReference>
<evidence type="ECO:0000313" key="2">
    <source>
        <dbReference type="EMBL" id="ABG59980.1"/>
    </source>
</evidence>
<feature type="transmembrane region" description="Helical" evidence="1">
    <location>
        <begin position="298"/>
        <end position="322"/>
    </location>
</feature>
<feature type="transmembrane region" description="Helical" evidence="1">
    <location>
        <begin position="6"/>
        <end position="27"/>
    </location>
</feature>
<proteinExistence type="predicted"/>
<feature type="transmembrane region" description="Helical" evidence="1">
    <location>
        <begin position="66"/>
        <end position="85"/>
    </location>
</feature>
<feature type="transmembrane region" description="Helical" evidence="1">
    <location>
        <begin position="126"/>
        <end position="149"/>
    </location>
</feature>
<dbReference type="AlphaFoldDB" id="A0A6N4SUD1"/>
<feature type="transmembrane region" description="Helical" evidence="1">
    <location>
        <begin position="205"/>
        <end position="225"/>
    </location>
</feature>
<evidence type="ECO:0000313" key="3">
    <source>
        <dbReference type="Proteomes" id="UP000001822"/>
    </source>
</evidence>
<organism evidence="2 3">
    <name type="scientific">Cytophaga hutchinsonii (strain ATCC 33406 / DSM 1761 / CIP 103989 / NBRC 15051 / NCIMB 9469 / D465)</name>
    <dbReference type="NCBI Taxonomy" id="269798"/>
    <lineage>
        <taxon>Bacteria</taxon>
        <taxon>Pseudomonadati</taxon>
        <taxon>Bacteroidota</taxon>
        <taxon>Cytophagia</taxon>
        <taxon>Cytophagales</taxon>
        <taxon>Cytophagaceae</taxon>
        <taxon>Cytophaga</taxon>
    </lineage>
</organism>
<dbReference type="Pfam" id="PF05982">
    <property type="entry name" value="Sbt_1"/>
    <property type="match status" value="1"/>
</dbReference>
<feature type="transmembrane region" description="Helical" evidence="1">
    <location>
        <begin position="97"/>
        <end position="120"/>
    </location>
</feature>
<dbReference type="KEGG" id="chu:CHU_2730"/>
<gene>
    <name evidence="2" type="ordered locus">CHU_2730</name>
</gene>
<reference evidence="2 3" key="1">
    <citation type="journal article" date="2007" name="Appl. Environ. Microbiol.">
        <title>Genome sequence of the cellulolytic gliding bacterium Cytophaga hutchinsonii.</title>
        <authorList>
            <person name="Xie G."/>
            <person name="Bruce D.C."/>
            <person name="Challacombe J.F."/>
            <person name="Chertkov O."/>
            <person name="Detter J.C."/>
            <person name="Gilna P."/>
            <person name="Han C.S."/>
            <person name="Lucas S."/>
            <person name="Misra M."/>
            <person name="Myers G.L."/>
            <person name="Richardson P."/>
            <person name="Tapia R."/>
            <person name="Thayer N."/>
            <person name="Thompson L.S."/>
            <person name="Brettin T.S."/>
            <person name="Henrissat B."/>
            <person name="Wilson D.B."/>
            <person name="McBride M.J."/>
        </authorList>
    </citation>
    <scope>NUCLEOTIDE SEQUENCE [LARGE SCALE GENOMIC DNA]</scope>
    <source>
        <strain evidence="3">ATCC 33406 / DSM 1761 / CIP 103989 / NBRC 15051 / NCIMB 9469 / D465</strain>
    </source>
</reference>
<name>A0A6N4SUD1_CYTH3</name>
<dbReference type="Proteomes" id="UP000001822">
    <property type="component" value="Chromosome"/>
</dbReference>
<keyword evidence="3" id="KW-1185">Reference proteome</keyword>
<protein>
    <submittedName>
        <fullName evidence="2">Permease</fullName>
    </submittedName>
</protein>
<dbReference type="EMBL" id="CP000383">
    <property type="protein sequence ID" value="ABG59980.1"/>
    <property type="molecule type" value="Genomic_DNA"/>
</dbReference>
<keyword evidence="1" id="KW-0472">Membrane</keyword>
<feature type="transmembrane region" description="Helical" evidence="1">
    <location>
        <begin position="175"/>
        <end position="193"/>
    </location>
</feature>
<dbReference type="InterPro" id="IPR010293">
    <property type="entry name" value="Sbt_1"/>
</dbReference>
<dbReference type="PANTHER" id="PTHR40400:SF1">
    <property type="entry name" value="SLR1512 PROTEIN"/>
    <property type="match status" value="1"/>
</dbReference>
<sequence length="327" mass="34846">MDFHAVIDNFTSPAVLFFFLGLIAVVIKSDLEVPPAIAKFFSLYLLFDIGIKGGEELFHSGFTLKIVYIILACMVMAVVVPIFAYRVLRIKLNVYDAGAIAATYGSVSAVTFATAQAFLTGQNEPFGGYMTAGMALMESPAIVVGLLMIRKNTSKEKHSVDAAHGSKMGEVLREAFFNGSIVLLVGSMIIGYLGGEHGEVDLKPFVGGIFKGMLCLYLLDMGIVAGSRLSALKQSGVFLVAFGILTPIINATLGIIISYLLGLNHGDALLFTILCASASYIAVPAAMRMAVPQANMSLLLPMSLGVTFTFNIVVGIPVYYGIITSLI</sequence>
<dbReference type="RefSeq" id="WP_011586090.1">
    <property type="nucleotide sequence ID" value="NC_008255.1"/>
</dbReference>
<evidence type="ECO:0000256" key="1">
    <source>
        <dbReference type="SAM" id="Phobius"/>
    </source>
</evidence>
<feature type="transmembrane region" description="Helical" evidence="1">
    <location>
        <begin position="237"/>
        <end position="262"/>
    </location>
</feature>
<dbReference type="OrthoDB" id="345121at2"/>
<keyword evidence="1" id="KW-1133">Transmembrane helix</keyword>
<accession>A0A6N4SUD1</accession>
<keyword evidence="1" id="KW-0812">Transmembrane</keyword>